<comment type="caution">
    <text evidence="2">The sequence shown here is derived from an EMBL/GenBank/DDBJ whole genome shotgun (WGS) entry which is preliminary data.</text>
</comment>
<evidence type="ECO:0000256" key="1">
    <source>
        <dbReference type="SAM" id="Phobius"/>
    </source>
</evidence>
<gene>
    <name evidence="2" type="ORF">GCM10020369_50870</name>
</gene>
<protein>
    <recommendedName>
        <fullName evidence="4">Integral membrane protein</fullName>
    </recommendedName>
</protein>
<evidence type="ECO:0000313" key="2">
    <source>
        <dbReference type="EMBL" id="GAA3391758.1"/>
    </source>
</evidence>
<reference evidence="3" key="1">
    <citation type="journal article" date="2019" name="Int. J. Syst. Evol. Microbiol.">
        <title>The Global Catalogue of Microorganisms (GCM) 10K type strain sequencing project: providing services to taxonomists for standard genome sequencing and annotation.</title>
        <authorList>
            <consortium name="The Broad Institute Genomics Platform"/>
            <consortium name="The Broad Institute Genome Sequencing Center for Infectious Disease"/>
            <person name="Wu L."/>
            <person name="Ma J."/>
        </authorList>
    </citation>
    <scope>NUCLEOTIDE SEQUENCE [LARGE SCALE GENOMIC DNA]</scope>
    <source>
        <strain evidence="3">JCM 9458</strain>
    </source>
</reference>
<dbReference type="EMBL" id="BAAAYN010000034">
    <property type="protein sequence ID" value="GAA3391758.1"/>
    <property type="molecule type" value="Genomic_DNA"/>
</dbReference>
<feature type="transmembrane region" description="Helical" evidence="1">
    <location>
        <begin position="66"/>
        <end position="90"/>
    </location>
</feature>
<dbReference type="InterPro" id="IPR047724">
    <property type="entry name" value="Streptophobe"/>
</dbReference>
<feature type="transmembrane region" description="Helical" evidence="1">
    <location>
        <begin position="159"/>
        <end position="179"/>
    </location>
</feature>
<dbReference type="NCBIfam" id="NF038391">
    <property type="entry name" value="streptophobe"/>
    <property type="match status" value="1"/>
</dbReference>
<evidence type="ECO:0000313" key="3">
    <source>
        <dbReference type="Proteomes" id="UP001501676"/>
    </source>
</evidence>
<evidence type="ECO:0008006" key="4">
    <source>
        <dbReference type="Google" id="ProtNLM"/>
    </source>
</evidence>
<feature type="transmembrane region" description="Helical" evidence="1">
    <location>
        <begin position="191"/>
        <end position="210"/>
    </location>
</feature>
<proteinExistence type="predicted"/>
<organism evidence="2 3">
    <name type="scientific">Cryptosporangium minutisporangium</name>
    <dbReference type="NCBI Taxonomy" id="113569"/>
    <lineage>
        <taxon>Bacteria</taxon>
        <taxon>Bacillati</taxon>
        <taxon>Actinomycetota</taxon>
        <taxon>Actinomycetes</taxon>
        <taxon>Cryptosporangiales</taxon>
        <taxon>Cryptosporangiaceae</taxon>
        <taxon>Cryptosporangium</taxon>
    </lineage>
</organism>
<name>A0ABP6T404_9ACTN</name>
<keyword evidence="1" id="KW-1133">Transmembrane helix</keyword>
<feature type="transmembrane region" description="Helical" evidence="1">
    <location>
        <begin position="42"/>
        <end position="59"/>
    </location>
</feature>
<dbReference type="Proteomes" id="UP001501676">
    <property type="component" value="Unassembled WGS sequence"/>
</dbReference>
<sequence length="277" mass="27367">MLTLGSTGSAATPPLTAGAVRPGDVSGLVGALGEPRADASTTWLHACLWLAVVLAVVVVGRRSPAVVTVAAVFTATAALLTSAASVLVALTTGPAAAGVVLLGGPNVVFVALTRGLGADWRLENGGLPDGVGSALRDRFADGVPSAERVGGATALDLPVPLLTVGAAAVLLLCGVLVAVRTQTTPARPLRCSAELGVTTAMALSVVTVLSRMSLDLDLSLGGFSALEAGVALRASGPRTALLGLVWGAAAGGLGVVLVDAARRLAAVRRVDPGEGRR</sequence>
<keyword evidence="1" id="KW-0812">Transmembrane</keyword>
<keyword evidence="1" id="KW-0472">Membrane</keyword>
<dbReference type="RefSeq" id="WP_345730723.1">
    <property type="nucleotide sequence ID" value="NZ_BAAAYN010000034.1"/>
</dbReference>
<keyword evidence="3" id="KW-1185">Reference proteome</keyword>
<feature type="transmembrane region" description="Helical" evidence="1">
    <location>
        <begin position="240"/>
        <end position="261"/>
    </location>
</feature>
<accession>A0ABP6T404</accession>